<evidence type="ECO:0000256" key="1">
    <source>
        <dbReference type="ARBA" id="ARBA00008325"/>
    </source>
</evidence>
<feature type="transmembrane region" description="Helical" evidence="3">
    <location>
        <begin position="6"/>
        <end position="25"/>
    </location>
</feature>
<evidence type="ECO:0000313" key="4">
    <source>
        <dbReference type="EMBL" id="EPX74616.1"/>
    </source>
</evidence>
<evidence type="ECO:0000256" key="2">
    <source>
        <dbReference type="ARBA" id="ARBA00022729"/>
    </source>
</evidence>
<dbReference type="PANTHER" id="PTHR28023:SF1">
    <property type="entry name" value="UPF0357 PROTEIN YCL012C"/>
    <property type="match status" value="1"/>
</dbReference>
<comment type="similarity">
    <text evidence="1">Belongs to the UPF0357 family.</text>
</comment>
<dbReference type="Proteomes" id="UP000016088">
    <property type="component" value="Unassembled WGS sequence"/>
</dbReference>
<protein>
    <submittedName>
        <fullName evidence="4">Fungal protein</fullName>
    </submittedName>
</protein>
<organism evidence="4 5">
    <name type="scientific">Schizosaccharomyces octosporus (strain yFS286)</name>
    <name type="common">Fission yeast</name>
    <name type="synonym">Octosporomyces octosporus</name>
    <dbReference type="NCBI Taxonomy" id="483514"/>
    <lineage>
        <taxon>Eukaryota</taxon>
        <taxon>Fungi</taxon>
        <taxon>Dikarya</taxon>
        <taxon>Ascomycota</taxon>
        <taxon>Taphrinomycotina</taxon>
        <taxon>Schizosaccharomycetes</taxon>
        <taxon>Schizosaccharomycetales</taxon>
        <taxon>Schizosaccharomycetaceae</taxon>
        <taxon>Schizosaccharomyces</taxon>
    </lineage>
</organism>
<dbReference type="eggNOG" id="ENOG502S73R">
    <property type="taxonomic scope" value="Eukaryota"/>
</dbReference>
<dbReference type="GeneID" id="25031077"/>
<evidence type="ECO:0000313" key="5">
    <source>
        <dbReference type="Proteomes" id="UP000016088"/>
    </source>
</evidence>
<dbReference type="OMA" id="NIRDGDS"/>
<keyword evidence="3" id="KW-1133">Transmembrane helix</keyword>
<dbReference type="HOGENOM" id="CLU_128832_1_1_1"/>
<dbReference type="OrthoDB" id="447314at2759"/>
<dbReference type="AlphaFoldDB" id="S9Q000"/>
<name>S9Q000_SCHOY</name>
<dbReference type="Pfam" id="PF09435">
    <property type="entry name" value="DUF2015"/>
    <property type="match status" value="1"/>
</dbReference>
<proteinExistence type="inferred from homology"/>
<keyword evidence="2" id="KW-0732">Signal</keyword>
<dbReference type="PANTHER" id="PTHR28023">
    <property type="entry name" value="UPF0357 PROTEIN YCL012C"/>
    <property type="match status" value="1"/>
</dbReference>
<keyword evidence="3" id="KW-0472">Membrane</keyword>
<dbReference type="RefSeq" id="XP_013016047.1">
    <property type="nucleotide sequence ID" value="XM_013160593.1"/>
</dbReference>
<dbReference type="EMBL" id="KE503206">
    <property type="protein sequence ID" value="EPX74616.1"/>
    <property type="molecule type" value="Genomic_DNA"/>
</dbReference>
<accession>S9Q000</accession>
<evidence type="ECO:0000256" key="3">
    <source>
        <dbReference type="SAM" id="Phobius"/>
    </source>
</evidence>
<dbReference type="InterPro" id="IPR018559">
    <property type="entry name" value="DUF2015"/>
</dbReference>
<keyword evidence="5" id="KW-1185">Reference proteome</keyword>
<keyword evidence="3" id="KW-0812">Transmembrane</keyword>
<dbReference type="VEuPathDB" id="FungiDB:SOCG_02099"/>
<reference evidence="4 5" key="1">
    <citation type="journal article" date="2011" name="Science">
        <title>Comparative functional genomics of the fission yeasts.</title>
        <authorList>
            <person name="Rhind N."/>
            <person name="Chen Z."/>
            <person name="Yassour M."/>
            <person name="Thompson D.A."/>
            <person name="Haas B.J."/>
            <person name="Habib N."/>
            <person name="Wapinski I."/>
            <person name="Roy S."/>
            <person name="Lin M.F."/>
            <person name="Heiman D.I."/>
            <person name="Young S.K."/>
            <person name="Furuya K."/>
            <person name="Guo Y."/>
            <person name="Pidoux A."/>
            <person name="Chen H.M."/>
            <person name="Robbertse B."/>
            <person name="Goldberg J.M."/>
            <person name="Aoki K."/>
            <person name="Bayne E.H."/>
            <person name="Berlin A.M."/>
            <person name="Desjardins C.A."/>
            <person name="Dobbs E."/>
            <person name="Dukaj L."/>
            <person name="Fan L."/>
            <person name="FitzGerald M.G."/>
            <person name="French C."/>
            <person name="Gujja S."/>
            <person name="Hansen K."/>
            <person name="Keifenheim D."/>
            <person name="Levin J.Z."/>
            <person name="Mosher R.A."/>
            <person name="Mueller C.A."/>
            <person name="Pfiffner J."/>
            <person name="Priest M."/>
            <person name="Russ C."/>
            <person name="Smialowska A."/>
            <person name="Swoboda P."/>
            <person name="Sykes S.M."/>
            <person name="Vaughn M."/>
            <person name="Vengrova S."/>
            <person name="Yoder R."/>
            <person name="Zeng Q."/>
            <person name="Allshire R."/>
            <person name="Baulcombe D."/>
            <person name="Birren B.W."/>
            <person name="Brown W."/>
            <person name="Ekwall K."/>
            <person name="Kellis M."/>
            <person name="Leatherwood J."/>
            <person name="Levin H."/>
            <person name="Margalit H."/>
            <person name="Martienssen R."/>
            <person name="Nieduszynski C.A."/>
            <person name="Spatafora J.W."/>
            <person name="Friedman N."/>
            <person name="Dalgaard J.Z."/>
            <person name="Baumann P."/>
            <person name="Niki H."/>
            <person name="Regev A."/>
            <person name="Nusbaum C."/>
        </authorList>
    </citation>
    <scope>NUCLEOTIDE SEQUENCE [LARGE SCALE GENOMIC DNA]</scope>
    <source>
        <strain evidence="5">yFS286</strain>
    </source>
</reference>
<sequence>MASFHLLASYATIILAIIAGITYATRSIWGPRLHRFRYSSVHDSFESDIQNGLTSNSFDLFQNVLSQDSRAGLDEISSREIKGIMKKQQCSFDQARLIYLRDTMSKNNIDPSGLPLDSKAITKL</sequence>
<gene>
    <name evidence="4" type="ORF">SOCG_02099</name>
</gene>